<sequence length="85" mass="9651">MHIYFCYLHALARPETFTNINSVFLARVLRDVTQIWQGYPIAADKPPRVLIEQLKQTDCAAHVTGVSATKLPRNPIFPQARLSCK</sequence>
<evidence type="ECO:0000313" key="1">
    <source>
        <dbReference type="EMBL" id="KZP07361.1"/>
    </source>
</evidence>
<name>A0A167XM52_9AGAM</name>
<dbReference type="Proteomes" id="UP000076532">
    <property type="component" value="Unassembled WGS sequence"/>
</dbReference>
<proteinExistence type="predicted"/>
<protein>
    <submittedName>
        <fullName evidence="1">Uncharacterized protein</fullName>
    </submittedName>
</protein>
<evidence type="ECO:0000313" key="2">
    <source>
        <dbReference type="Proteomes" id="UP000076532"/>
    </source>
</evidence>
<reference evidence="1 2" key="1">
    <citation type="journal article" date="2016" name="Mol. Biol. Evol.">
        <title>Comparative Genomics of Early-Diverging Mushroom-Forming Fungi Provides Insights into the Origins of Lignocellulose Decay Capabilities.</title>
        <authorList>
            <person name="Nagy L.G."/>
            <person name="Riley R."/>
            <person name="Tritt A."/>
            <person name="Adam C."/>
            <person name="Daum C."/>
            <person name="Floudas D."/>
            <person name="Sun H."/>
            <person name="Yadav J.S."/>
            <person name="Pangilinan J."/>
            <person name="Larsson K.H."/>
            <person name="Matsuura K."/>
            <person name="Barry K."/>
            <person name="Labutti K."/>
            <person name="Kuo R."/>
            <person name="Ohm R.A."/>
            <person name="Bhattacharya S.S."/>
            <person name="Shirouzu T."/>
            <person name="Yoshinaga Y."/>
            <person name="Martin F.M."/>
            <person name="Grigoriev I.V."/>
            <person name="Hibbett D.S."/>
        </authorList>
    </citation>
    <scope>NUCLEOTIDE SEQUENCE [LARGE SCALE GENOMIC DNA]</scope>
    <source>
        <strain evidence="1 2">CBS 109695</strain>
    </source>
</reference>
<accession>A0A167XM52</accession>
<dbReference type="AlphaFoldDB" id="A0A167XM52"/>
<organism evidence="1 2">
    <name type="scientific">Athelia psychrophila</name>
    <dbReference type="NCBI Taxonomy" id="1759441"/>
    <lineage>
        <taxon>Eukaryota</taxon>
        <taxon>Fungi</taxon>
        <taxon>Dikarya</taxon>
        <taxon>Basidiomycota</taxon>
        <taxon>Agaricomycotina</taxon>
        <taxon>Agaricomycetes</taxon>
        <taxon>Agaricomycetidae</taxon>
        <taxon>Atheliales</taxon>
        <taxon>Atheliaceae</taxon>
        <taxon>Athelia</taxon>
    </lineage>
</organism>
<gene>
    <name evidence="1" type="ORF">FIBSPDRAFT_875636</name>
</gene>
<dbReference type="EMBL" id="KV417754">
    <property type="protein sequence ID" value="KZP07361.1"/>
    <property type="molecule type" value="Genomic_DNA"/>
</dbReference>
<keyword evidence="2" id="KW-1185">Reference proteome</keyword>